<dbReference type="Pfam" id="PF00483">
    <property type="entry name" value="NTP_transferase"/>
    <property type="match status" value="1"/>
</dbReference>
<dbReference type="GO" id="GO:0009298">
    <property type="term" value="P:GDP-mannose biosynthetic process"/>
    <property type="evidence" value="ECO:0007669"/>
    <property type="project" value="TreeGrafter"/>
</dbReference>
<evidence type="ECO:0000313" key="2">
    <source>
        <dbReference type="EMBL" id="MBY5959981.1"/>
    </source>
</evidence>
<accession>A0A953LCY1</accession>
<reference evidence="2" key="1">
    <citation type="submission" date="2021-06" db="EMBL/GenBank/DDBJ databases">
        <title>44 bacteria genomes isolated from Dapeng, Shenzhen.</title>
        <authorList>
            <person name="Zheng W."/>
            <person name="Yu S."/>
            <person name="Huang Y."/>
        </authorList>
    </citation>
    <scope>NUCLEOTIDE SEQUENCE</scope>
    <source>
        <strain evidence="2">DP5N28-2</strain>
    </source>
</reference>
<dbReference type="Gene3D" id="3.90.550.10">
    <property type="entry name" value="Spore Coat Polysaccharide Biosynthesis Protein SpsA, Chain A"/>
    <property type="match status" value="1"/>
</dbReference>
<organism evidence="2 3">
    <name type="scientific">Membranihabitans marinus</name>
    <dbReference type="NCBI Taxonomy" id="1227546"/>
    <lineage>
        <taxon>Bacteria</taxon>
        <taxon>Pseudomonadati</taxon>
        <taxon>Bacteroidota</taxon>
        <taxon>Saprospiria</taxon>
        <taxon>Saprospirales</taxon>
        <taxon>Saprospiraceae</taxon>
        <taxon>Membranihabitans</taxon>
    </lineage>
</organism>
<evidence type="ECO:0000259" key="1">
    <source>
        <dbReference type="Pfam" id="PF00483"/>
    </source>
</evidence>
<dbReference type="SUPFAM" id="SSF53448">
    <property type="entry name" value="Nucleotide-diphospho-sugar transferases"/>
    <property type="match status" value="1"/>
</dbReference>
<dbReference type="CDD" id="cd02509">
    <property type="entry name" value="GDP-M1P_Guanylyltransferase"/>
    <property type="match status" value="1"/>
</dbReference>
<feature type="domain" description="Nucleotidyl transferase" evidence="1">
    <location>
        <begin position="13"/>
        <end position="290"/>
    </location>
</feature>
<proteinExistence type="predicted"/>
<dbReference type="InterPro" id="IPR029044">
    <property type="entry name" value="Nucleotide-diphossugar_trans"/>
</dbReference>
<keyword evidence="2" id="KW-0548">Nucleotidyltransferase</keyword>
<dbReference type="InterPro" id="IPR005835">
    <property type="entry name" value="NTP_transferase_dom"/>
</dbReference>
<name>A0A953LCY1_9BACT</name>
<dbReference type="InterPro" id="IPR051161">
    <property type="entry name" value="Mannose-6P_isomerase_type2"/>
</dbReference>
<keyword evidence="2" id="KW-0808">Transferase</keyword>
<dbReference type="SUPFAM" id="SSF159283">
    <property type="entry name" value="Guanosine diphospho-D-mannose pyrophosphorylase/mannose-6-phosphate isomerase linker domain"/>
    <property type="match status" value="1"/>
</dbReference>
<comment type="caution">
    <text evidence="2">The sequence shown here is derived from an EMBL/GenBank/DDBJ whole genome shotgun (WGS) entry which is preliminary data.</text>
</comment>
<sequence>MNSKNSITNTYFVIMAGGIGSRFWPASREAMPKQFLDVLGTGRSLIQMTYDRISPLVPANQIIVMTHERYRSLVRQHLPAVPSENILVEPSRQNTAPCVAYVSFHIAARNPNANMVILPADHLITREQIFQNTLIQSVEYVTDHTDILTLGMAPHRPDTGYGYIQLGQATGEKNIRHVDAFKEKPNLSVAKTYLEDQNHVWNAGIFISSVATMITAFEQHATEIYNILNAPKAYGSKAETTFIQDNYPKTPSISIDYAIMEKANNIVCFVVDIGWSDIGTWRSLHELKRGTSDHIVTNNPKDDYYITQSDSLMIHSLPGKKMLIKGLKNMIVIDQEDILMIWPLEAEQEIKTMREELSSKWNVE</sequence>
<keyword evidence="3" id="KW-1185">Reference proteome</keyword>
<dbReference type="PANTHER" id="PTHR46390">
    <property type="entry name" value="MANNOSE-1-PHOSPHATE GUANYLYLTRANSFERASE"/>
    <property type="match status" value="1"/>
</dbReference>
<gene>
    <name evidence="2" type="ORF">KUV50_17655</name>
</gene>
<dbReference type="EMBL" id="JAHVHU010000020">
    <property type="protein sequence ID" value="MBY5959981.1"/>
    <property type="molecule type" value="Genomic_DNA"/>
</dbReference>
<dbReference type="AlphaFoldDB" id="A0A953LCY1"/>
<dbReference type="InterPro" id="IPR049577">
    <property type="entry name" value="GMPP_N"/>
</dbReference>
<dbReference type="RefSeq" id="WP_222581517.1">
    <property type="nucleotide sequence ID" value="NZ_JAHVHU010000020.1"/>
</dbReference>
<evidence type="ECO:0000313" key="3">
    <source>
        <dbReference type="Proteomes" id="UP000753961"/>
    </source>
</evidence>
<dbReference type="Proteomes" id="UP000753961">
    <property type="component" value="Unassembled WGS sequence"/>
</dbReference>
<protein>
    <submittedName>
        <fullName evidence="2">Mannose-1-phosphate guanylyltransferase</fullName>
    </submittedName>
</protein>
<dbReference type="PANTHER" id="PTHR46390:SF1">
    <property type="entry name" value="MANNOSE-1-PHOSPHATE GUANYLYLTRANSFERASE"/>
    <property type="match status" value="1"/>
</dbReference>
<dbReference type="GO" id="GO:0004475">
    <property type="term" value="F:mannose-1-phosphate guanylyltransferase (GTP) activity"/>
    <property type="evidence" value="ECO:0007669"/>
    <property type="project" value="InterPro"/>
</dbReference>